<dbReference type="AlphaFoldDB" id="A0A844FZY4"/>
<dbReference type="EC" id="2.7.7.7" evidence="2"/>
<dbReference type="InterPro" id="IPR042087">
    <property type="entry name" value="DNA_pol_B_thumb"/>
</dbReference>
<dbReference type="Pfam" id="PF03104">
    <property type="entry name" value="DNA_pol_B_exo1"/>
    <property type="match status" value="1"/>
</dbReference>
<keyword evidence="6" id="KW-0238">DNA-binding</keyword>
<dbReference type="Proteomes" id="UP000435649">
    <property type="component" value="Unassembled WGS sequence"/>
</dbReference>
<dbReference type="InterPro" id="IPR012337">
    <property type="entry name" value="RNaseH-like_sf"/>
</dbReference>
<evidence type="ECO:0000259" key="9">
    <source>
        <dbReference type="Pfam" id="PF03104"/>
    </source>
</evidence>
<dbReference type="Pfam" id="PF00136">
    <property type="entry name" value="DNA_pol_B"/>
    <property type="match status" value="1"/>
</dbReference>
<dbReference type="GO" id="GO:0000166">
    <property type="term" value="F:nucleotide binding"/>
    <property type="evidence" value="ECO:0007669"/>
    <property type="project" value="InterPro"/>
</dbReference>
<dbReference type="InterPro" id="IPR023211">
    <property type="entry name" value="DNA_pol_palm_dom_sf"/>
</dbReference>
<dbReference type="EMBL" id="VUNS01000002">
    <property type="protein sequence ID" value="MST95971.1"/>
    <property type="molecule type" value="Genomic_DNA"/>
</dbReference>
<dbReference type="SUPFAM" id="SSF56672">
    <property type="entry name" value="DNA/RNA polymerases"/>
    <property type="match status" value="1"/>
</dbReference>
<evidence type="ECO:0000256" key="6">
    <source>
        <dbReference type="ARBA" id="ARBA00023125"/>
    </source>
</evidence>
<evidence type="ECO:0000256" key="7">
    <source>
        <dbReference type="ARBA" id="ARBA00049244"/>
    </source>
</evidence>
<dbReference type="RefSeq" id="WP_154416927.1">
    <property type="nucleotide sequence ID" value="NZ_VUNS01000002.1"/>
</dbReference>
<name>A0A844FZY4_9BACT</name>
<dbReference type="PANTHER" id="PTHR10322">
    <property type="entry name" value="DNA POLYMERASE CATALYTIC SUBUNIT"/>
    <property type="match status" value="1"/>
</dbReference>
<dbReference type="PANTHER" id="PTHR10322:SF23">
    <property type="entry name" value="DNA POLYMERASE DELTA CATALYTIC SUBUNIT"/>
    <property type="match status" value="1"/>
</dbReference>
<dbReference type="InterPro" id="IPR006133">
    <property type="entry name" value="DNA-dir_DNA_pol_B_exonuc"/>
</dbReference>
<evidence type="ECO:0000256" key="2">
    <source>
        <dbReference type="ARBA" id="ARBA00012417"/>
    </source>
</evidence>
<dbReference type="SMART" id="SM00486">
    <property type="entry name" value="POLBc"/>
    <property type="match status" value="1"/>
</dbReference>
<dbReference type="InterPro" id="IPR036397">
    <property type="entry name" value="RNaseH_sf"/>
</dbReference>
<dbReference type="InterPro" id="IPR050240">
    <property type="entry name" value="DNA_pol_type-B"/>
</dbReference>
<dbReference type="InterPro" id="IPR043502">
    <property type="entry name" value="DNA/RNA_pol_sf"/>
</dbReference>
<accession>A0A844FZY4</accession>
<evidence type="ECO:0000313" key="10">
    <source>
        <dbReference type="EMBL" id="MST95971.1"/>
    </source>
</evidence>
<evidence type="ECO:0000256" key="1">
    <source>
        <dbReference type="ARBA" id="ARBA00005755"/>
    </source>
</evidence>
<gene>
    <name evidence="10" type="ORF">FYJ85_02795</name>
</gene>
<dbReference type="CDD" id="cd05785">
    <property type="entry name" value="DNA_polB_like2_exo"/>
    <property type="match status" value="1"/>
</dbReference>
<dbReference type="GO" id="GO:0003677">
    <property type="term" value="F:DNA binding"/>
    <property type="evidence" value="ECO:0007669"/>
    <property type="project" value="UniProtKB-KW"/>
</dbReference>
<dbReference type="InterPro" id="IPR006172">
    <property type="entry name" value="DNA-dir_DNA_pol_B"/>
</dbReference>
<keyword evidence="3" id="KW-0808">Transferase</keyword>
<reference evidence="10 11" key="1">
    <citation type="submission" date="2019-08" db="EMBL/GenBank/DDBJ databases">
        <title>In-depth cultivation of the pig gut microbiome towards novel bacterial diversity and tailored functional studies.</title>
        <authorList>
            <person name="Wylensek D."/>
            <person name="Hitch T.C.A."/>
            <person name="Clavel T."/>
        </authorList>
    </citation>
    <scope>NUCLEOTIDE SEQUENCE [LARGE SCALE GENOMIC DNA]</scope>
    <source>
        <strain evidence="10 11">BBE-744-WT-12</strain>
    </source>
</reference>
<comment type="caution">
    <text evidence="10">The sequence shown here is derived from an EMBL/GenBank/DDBJ whole genome shotgun (WGS) entry which is preliminary data.</text>
</comment>
<dbReference type="GO" id="GO:0003887">
    <property type="term" value="F:DNA-directed DNA polymerase activity"/>
    <property type="evidence" value="ECO:0007669"/>
    <property type="project" value="UniProtKB-KW"/>
</dbReference>
<protein>
    <recommendedName>
        <fullName evidence="2">DNA-directed DNA polymerase</fullName>
        <ecNumber evidence="2">2.7.7.7</ecNumber>
    </recommendedName>
</protein>
<dbReference type="Gene3D" id="3.30.420.10">
    <property type="entry name" value="Ribonuclease H-like superfamily/Ribonuclease H"/>
    <property type="match status" value="1"/>
</dbReference>
<evidence type="ECO:0000313" key="11">
    <source>
        <dbReference type="Proteomes" id="UP000435649"/>
    </source>
</evidence>
<dbReference type="Gene3D" id="1.10.132.60">
    <property type="entry name" value="DNA polymerase family B, C-terminal domain"/>
    <property type="match status" value="1"/>
</dbReference>
<comment type="similarity">
    <text evidence="1">Belongs to the DNA polymerase type-B family.</text>
</comment>
<feature type="domain" description="DNA-directed DNA polymerase family B multifunctional" evidence="8">
    <location>
        <begin position="418"/>
        <end position="706"/>
    </location>
</feature>
<dbReference type="InterPro" id="IPR006134">
    <property type="entry name" value="DNA-dir_DNA_pol_B_multi_dom"/>
</dbReference>
<keyword evidence="4" id="KW-0548">Nucleotidyltransferase</keyword>
<keyword evidence="11" id="KW-1185">Reference proteome</keyword>
<keyword evidence="5" id="KW-0239">DNA-directed DNA polymerase</keyword>
<dbReference type="Gene3D" id="3.90.1600.10">
    <property type="entry name" value="Palm domain of DNA polymerase"/>
    <property type="match status" value="1"/>
</dbReference>
<dbReference type="PRINTS" id="PR00106">
    <property type="entry name" value="DNAPOLB"/>
</dbReference>
<feature type="domain" description="DNA-directed DNA polymerase family B exonuclease" evidence="9">
    <location>
        <begin position="122"/>
        <end position="275"/>
    </location>
</feature>
<organism evidence="10 11">
    <name type="scientific">Victivallis lenta</name>
    <dbReference type="NCBI Taxonomy" id="2606640"/>
    <lineage>
        <taxon>Bacteria</taxon>
        <taxon>Pseudomonadati</taxon>
        <taxon>Lentisphaerota</taxon>
        <taxon>Lentisphaeria</taxon>
        <taxon>Victivallales</taxon>
        <taxon>Victivallaceae</taxon>
        <taxon>Victivallis</taxon>
    </lineage>
</organism>
<evidence type="ECO:0000256" key="4">
    <source>
        <dbReference type="ARBA" id="ARBA00022695"/>
    </source>
</evidence>
<comment type="catalytic activity">
    <reaction evidence="7">
        <text>DNA(n) + a 2'-deoxyribonucleoside 5'-triphosphate = DNA(n+1) + diphosphate</text>
        <dbReference type="Rhea" id="RHEA:22508"/>
        <dbReference type="Rhea" id="RHEA-COMP:17339"/>
        <dbReference type="Rhea" id="RHEA-COMP:17340"/>
        <dbReference type="ChEBI" id="CHEBI:33019"/>
        <dbReference type="ChEBI" id="CHEBI:61560"/>
        <dbReference type="ChEBI" id="CHEBI:173112"/>
        <dbReference type="EC" id="2.7.7.7"/>
    </reaction>
</comment>
<evidence type="ECO:0000259" key="8">
    <source>
        <dbReference type="Pfam" id="PF00136"/>
    </source>
</evidence>
<sequence length="726" mass="82208">MFLEKLVNSRRSGVVAVETRDDDAVFFYHDGGGFRQETVPFTPMLLLSAPEQLEDFSGTAAVSPFDGNMVFRFLAKFPTVSEYELALKHLKKGRGAYFVFRDYAQQILQQEETRLFAGMEFRELRRLQFDLEVRTTPGFDFPNPDRAGDEIVIISMCDSTGWELALSQDAMGEKELIETFVRTVAERDPDVIEGHNLCRFDLPYLEARAKRHKVRLTLGRGGATPKKRSSRFSLAERIINYTRYDLFGRHVVDTLHLAMMYDVSNRDLESYNLKYLAKHFNFASEERTYIDGARISQAWEEERALLLAYALDDVRETRSLGALLSPSYFYQTSILPMKYQDVIVRGSGTSLDALFVSEYLKARHSLPLPEPARRFAGALTRADEVGVFENVWHCDVRSLYPSILLAEGWAPSRDGLRVFPRLLDALRTFRLEAKDAMRSTRDPAEQNELKALQGTFKILINSFYGYLGFSQGTFNDYDLAERVTARGREILTMMLDFLTSSGANVLEMDTDGIYFQPPAGVTGKSAFQKRIQGALPPGIEVELDSAYAAMFSYKSKNYALLGLDGTVSITGAALKSRGLEPFQRRFISRLVELLLKRDFASVPAMYEKMRGEIERRELPLADLAKSENLNDSPETYKRKLAAGTGRRSAAYELAIRSKLDFQAGDQVTYYLTGEKKKVSVVDNAKLLSEAPAGERDENVAYYLNKLDELYANFKAFLPEEKSPLGI</sequence>
<proteinExistence type="inferred from homology"/>
<dbReference type="SUPFAM" id="SSF53098">
    <property type="entry name" value="Ribonuclease H-like"/>
    <property type="match status" value="1"/>
</dbReference>
<evidence type="ECO:0000256" key="5">
    <source>
        <dbReference type="ARBA" id="ARBA00022932"/>
    </source>
</evidence>
<evidence type="ECO:0000256" key="3">
    <source>
        <dbReference type="ARBA" id="ARBA00022679"/>
    </source>
</evidence>